<evidence type="ECO:0000256" key="2">
    <source>
        <dbReference type="ARBA" id="ARBA00022670"/>
    </source>
</evidence>
<dbReference type="PANTHER" id="PTHR43806:SF11">
    <property type="entry name" value="CEREVISIN-RELATED"/>
    <property type="match status" value="1"/>
</dbReference>
<keyword evidence="4 5" id="KW-0720">Serine protease</keyword>
<sequence length="1164" mass="121787">MGMTRTRLVLCLWLSACQPGLGRALLKSGNFSSHALDYIDYSEDSVKPLRPTSWDITSDALDIASLLAEDDMADKSAPLRYAMRKNVTVDIVQDGRREDSLTRNGTTFRIDVSSPNALHTTLLFDQFELAPGVEVLIHSDWSSLGPFTEADNRGSFVTAPIAGSRVTITCFVPDTVTASDVELHLQSVYLGYRPISTSTRTQGEYGESGPCNVDVDCELGAEWGAQRKAVVQILVNGHHGSALCTGALVNNAAQDRRPLLLTAAHCLGGNTAAWGFLFNYEAEGCGGSESGPFDDFLQGCSVLASDDATDFALVELSQRVPAQFDAYFAGWDARDQAAPGSIGIHHPRGDVKKISMNDDLLTSSSWGSTPDTHWRVGDWEIGTTEPGSSGSPLFHPQDRRIIGHLTGGSAACPAMTGYDVYGKTARAFSVGLAQYLAGDSGLSVLDGIWDGIRPPAPSAFPSPPPSPPSPPLQPSPAAPIDCVVSSWSAWSECDAYCTDAASANHTKPQKLHASAALTGEVLEVVKGASVQGRHALSSTGEATLAASADGRLPPIHGWYTSDHALMAHGDANRWILKLRGDNRTRASELCTELGDVAAKCLKPPGFSARFVPVAVTSAEQLLQLRSELAAELEYIERDGVVQAFQSDLLTSPQPNPPSWGLDRVDQDALPLDELYDARGLNGSGVHVFVIDTGINAAHVDFAGRVGASYNAITDQPSAPDGNGHGTHCSGTVMGTSYGVAKGATLHGVKVLSDSGSGTFADVIEGMEWVASRPERPAVASMSLGGGQSQAINDAVATMHGAGVTVVAAAGNNNGDACGNSPASAPEAITVGSTTSSDARSSFSNWGTCVDIFAPGSDITSAWVGSSTASRTISGTSMATPHVAGAAALYLESEPSASPAAVTAALVAAAAERVVDSRTPHGKLLQVQDLSACDTPGQCLSEWSAWSACPDAATACGEHFRTRARTVLPDCGEQPCGHLQEREPCPMEYPACPQPAPTQQFGSGFDLGGRALTFTPNGDGAYTTCIEEEEGAEGLRDPPSPDATAVQLGDDASRAIAISPAFTFFGTEHDRLYVGSNGYITFGSGDATYRGSLSAHFSKPRISALFDDLDPSTGGEVVYEVVAEGTADARVVVTWVNVPEYGASTGNTFQVALHLGNGAVTVSVT</sequence>
<dbReference type="InterPro" id="IPR036383">
    <property type="entry name" value="TSP1_rpt_sf"/>
</dbReference>
<dbReference type="GO" id="GO:0005615">
    <property type="term" value="C:extracellular space"/>
    <property type="evidence" value="ECO:0007669"/>
    <property type="project" value="TreeGrafter"/>
</dbReference>
<evidence type="ECO:0000256" key="4">
    <source>
        <dbReference type="ARBA" id="ARBA00022825"/>
    </source>
</evidence>
<dbReference type="SUPFAM" id="SSF50494">
    <property type="entry name" value="Trypsin-like serine proteases"/>
    <property type="match status" value="1"/>
</dbReference>
<comment type="similarity">
    <text evidence="1 5 6">Belongs to the peptidase S8 family.</text>
</comment>
<dbReference type="PROSITE" id="PS50092">
    <property type="entry name" value="TSP1"/>
    <property type="match status" value="1"/>
</dbReference>
<keyword evidence="3 5" id="KW-0378">Hydrolase</keyword>
<dbReference type="InterPro" id="IPR015500">
    <property type="entry name" value="Peptidase_S8_subtilisin-rel"/>
</dbReference>
<dbReference type="GO" id="GO:0007160">
    <property type="term" value="P:cell-matrix adhesion"/>
    <property type="evidence" value="ECO:0007669"/>
    <property type="project" value="InterPro"/>
</dbReference>
<gene>
    <name evidence="11" type="ORF">CYMTET_14500</name>
</gene>
<name>A0AAE0GG92_9CHLO</name>
<dbReference type="GO" id="GO:0004252">
    <property type="term" value="F:serine-type endopeptidase activity"/>
    <property type="evidence" value="ECO:0007669"/>
    <property type="project" value="UniProtKB-UniRule"/>
</dbReference>
<evidence type="ECO:0000256" key="3">
    <source>
        <dbReference type="ARBA" id="ARBA00022801"/>
    </source>
</evidence>
<feature type="domain" description="NIDO" evidence="10">
    <location>
        <begin position="1070"/>
        <end position="1153"/>
    </location>
</feature>
<dbReference type="PROSITE" id="PS00138">
    <property type="entry name" value="SUBTILASE_SER"/>
    <property type="match status" value="1"/>
</dbReference>
<dbReference type="InterPro" id="IPR000884">
    <property type="entry name" value="TSP1_rpt"/>
</dbReference>
<evidence type="ECO:0000256" key="5">
    <source>
        <dbReference type="PROSITE-ProRule" id="PRU01240"/>
    </source>
</evidence>
<keyword evidence="2 5" id="KW-0645">Protease</keyword>
<evidence type="ECO:0008006" key="13">
    <source>
        <dbReference type="Google" id="ProtNLM"/>
    </source>
</evidence>
<dbReference type="GO" id="GO:0006508">
    <property type="term" value="P:proteolysis"/>
    <property type="evidence" value="ECO:0007669"/>
    <property type="project" value="UniProtKB-KW"/>
</dbReference>
<evidence type="ECO:0000256" key="1">
    <source>
        <dbReference type="ARBA" id="ARBA00011073"/>
    </source>
</evidence>
<evidence type="ECO:0000256" key="8">
    <source>
        <dbReference type="SAM" id="SignalP"/>
    </source>
</evidence>
<dbReference type="InterPro" id="IPR043504">
    <property type="entry name" value="Peptidase_S1_PA_chymotrypsin"/>
</dbReference>
<feature type="chain" id="PRO_5042141905" description="Subtilisin" evidence="8">
    <location>
        <begin position="23"/>
        <end position="1164"/>
    </location>
</feature>
<feature type="domain" description="Peptidase S8/S53" evidence="9">
    <location>
        <begin position="682"/>
        <end position="912"/>
    </location>
</feature>
<feature type="signal peptide" evidence="8">
    <location>
        <begin position="1"/>
        <end position="22"/>
    </location>
</feature>
<evidence type="ECO:0000313" key="12">
    <source>
        <dbReference type="Proteomes" id="UP001190700"/>
    </source>
</evidence>
<evidence type="ECO:0000256" key="7">
    <source>
        <dbReference type="SAM" id="MobiDB-lite"/>
    </source>
</evidence>
<dbReference type="InterPro" id="IPR003886">
    <property type="entry name" value="NIDO_dom"/>
</dbReference>
<dbReference type="Pfam" id="PF13365">
    <property type="entry name" value="Trypsin_2"/>
    <property type="match status" value="1"/>
</dbReference>
<evidence type="ECO:0000313" key="11">
    <source>
        <dbReference type="EMBL" id="KAK3277498.1"/>
    </source>
</evidence>
<dbReference type="Gene3D" id="2.20.100.10">
    <property type="entry name" value="Thrombospondin type-1 (TSP1) repeat"/>
    <property type="match status" value="1"/>
</dbReference>
<dbReference type="InterPro" id="IPR023827">
    <property type="entry name" value="Peptidase_S8_Asp-AS"/>
</dbReference>
<dbReference type="InterPro" id="IPR000209">
    <property type="entry name" value="Peptidase_S8/S53_dom"/>
</dbReference>
<feature type="region of interest" description="Disordered" evidence="7">
    <location>
        <begin position="455"/>
        <end position="476"/>
    </location>
</feature>
<dbReference type="PRINTS" id="PR00723">
    <property type="entry name" value="SUBTILISIN"/>
</dbReference>
<reference evidence="11 12" key="1">
    <citation type="journal article" date="2015" name="Genome Biol. Evol.">
        <title>Comparative Genomics of a Bacterivorous Green Alga Reveals Evolutionary Causalities and Consequences of Phago-Mixotrophic Mode of Nutrition.</title>
        <authorList>
            <person name="Burns J.A."/>
            <person name="Paasch A."/>
            <person name="Narechania A."/>
            <person name="Kim E."/>
        </authorList>
    </citation>
    <scope>NUCLEOTIDE SEQUENCE [LARGE SCALE GENOMIC DNA]</scope>
    <source>
        <strain evidence="11 12">PLY_AMNH</strain>
    </source>
</reference>
<dbReference type="Gene3D" id="2.40.10.10">
    <property type="entry name" value="Trypsin-like serine proteases"/>
    <property type="match status" value="2"/>
</dbReference>
<evidence type="ECO:0000256" key="6">
    <source>
        <dbReference type="RuleBase" id="RU003355"/>
    </source>
</evidence>
<dbReference type="PROSITE" id="PS00136">
    <property type="entry name" value="SUBTILASE_ASP"/>
    <property type="match status" value="1"/>
</dbReference>
<dbReference type="PROSITE" id="PS00134">
    <property type="entry name" value="TRYPSIN_HIS"/>
    <property type="match status" value="1"/>
</dbReference>
<dbReference type="Proteomes" id="UP001190700">
    <property type="component" value="Unassembled WGS sequence"/>
</dbReference>
<dbReference type="InterPro" id="IPR034193">
    <property type="entry name" value="PCSK9_ProteinaseK-like"/>
</dbReference>
<dbReference type="Gene3D" id="3.40.50.200">
    <property type="entry name" value="Peptidase S8/S53 domain"/>
    <property type="match status" value="1"/>
</dbReference>
<dbReference type="InterPro" id="IPR050131">
    <property type="entry name" value="Peptidase_S8_subtilisin-like"/>
</dbReference>
<proteinExistence type="inferred from homology"/>
<feature type="active site" description="Charge relay system" evidence="5">
    <location>
        <position position="724"/>
    </location>
</feature>
<comment type="caution">
    <text evidence="11">The sequence shown here is derived from an EMBL/GenBank/DDBJ whole genome shotgun (WGS) entry which is preliminary data.</text>
</comment>
<dbReference type="PROSITE" id="PS51892">
    <property type="entry name" value="SUBTILASE"/>
    <property type="match status" value="1"/>
</dbReference>
<dbReference type="PANTHER" id="PTHR43806">
    <property type="entry name" value="PEPTIDASE S8"/>
    <property type="match status" value="1"/>
</dbReference>
<dbReference type="InterPro" id="IPR018114">
    <property type="entry name" value="TRYPSIN_HIS"/>
</dbReference>
<dbReference type="SUPFAM" id="SSF52743">
    <property type="entry name" value="Subtilisin-like"/>
    <property type="match status" value="1"/>
</dbReference>
<evidence type="ECO:0000259" key="10">
    <source>
        <dbReference type="Pfam" id="PF06119"/>
    </source>
</evidence>
<protein>
    <recommendedName>
        <fullName evidence="13">Subtilisin</fullName>
    </recommendedName>
</protein>
<dbReference type="Pfam" id="PF06119">
    <property type="entry name" value="NIDO"/>
    <property type="match status" value="1"/>
</dbReference>
<keyword evidence="8" id="KW-0732">Signal</keyword>
<feature type="active site" description="Charge relay system" evidence="5">
    <location>
        <position position="876"/>
    </location>
</feature>
<feature type="active site" description="Charge relay system" evidence="5">
    <location>
        <position position="691"/>
    </location>
</feature>
<dbReference type="SMART" id="SM00209">
    <property type="entry name" value="TSP1"/>
    <property type="match status" value="1"/>
</dbReference>
<dbReference type="Pfam" id="PF00082">
    <property type="entry name" value="Peptidase_S8"/>
    <property type="match status" value="1"/>
</dbReference>
<dbReference type="InterPro" id="IPR023828">
    <property type="entry name" value="Peptidase_S8_Ser-AS"/>
</dbReference>
<dbReference type="EMBL" id="LGRX02006075">
    <property type="protein sequence ID" value="KAK3277498.1"/>
    <property type="molecule type" value="Genomic_DNA"/>
</dbReference>
<accession>A0AAE0GG92</accession>
<dbReference type="FunFam" id="3.40.50.200:FF:000014">
    <property type="entry name" value="Proteinase K"/>
    <property type="match status" value="1"/>
</dbReference>
<dbReference type="InterPro" id="IPR009003">
    <property type="entry name" value="Peptidase_S1_PA"/>
</dbReference>
<evidence type="ECO:0000259" key="9">
    <source>
        <dbReference type="Pfam" id="PF00082"/>
    </source>
</evidence>
<dbReference type="AlphaFoldDB" id="A0AAE0GG92"/>
<dbReference type="InterPro" id="IPR036852">
    <property type="entry name" value="Peptidase_S8/S53_dom_sf"/>
</dbReference>
<organism evidence="11 12">
    <name type="scientific">Cymbomonas tetramitiformis</name>
    <dbReference type="NCBI Taxonomy" id="36881"/>
    <lineage>
        <taxon>Eukaryota</taxon>
        <taxon>Viridiplantae</taxon>
        <taxon>Chlorophyta</taxon>
        <taxon>Pyramimonadophyceae</taxon>
        <taxon>Pyramimonadales</taxon>
        <taxon>Pyramimonadaceae</taxon>
        <taxon>Cymbomonas</taxon>
    </lineage>
</organism>
<keyword evidence="12" id="KW-1185">Reference proteome</keyword>
<dbReference type="CDD" id="cd04077">
    <property type="entry name" value="Peptidases_S8_PCSK9_ProteinaseK_like"/>
    <property type="match status" value="1"/>
</dbReference>